<feature type="compositionally biased region" description="Basic and acidic residues" evidence="1">
    <location>
        <begin position="419"/>
        <end position="435"/>
    </location>
</feature>
<sequence>MGSVGSAVNTNIDLGEEHVQKVYLHRRTHLNQDPRVQYTESHLREQDHGRPSKENNADTVKENSAAEDNVLDRLHTDVKIEEKDGDESMPDATAAILPTDIPFSAADIIFANGNNREKRRVEFFDYYSKLYKFKESHRSDIYHHEKKLLEDRLAALSKPRTFLSEVATLEESGDKLLYELEQDIVETRDFELTRLKHWRRFQRNENLRSYYYDSSKVYKEATEQLDRRLDKLKNFFVKQKALLSNLDRDMGDIGSARATRLYSGFVGKENIGDDEVVPENERYKTTEKGPSMANTSSGESSETDTGASSSGHQMSGASSGRGGWRGRGRRGRGGWRGGPRGGRGGAKATQSRSSSTVPSSVPEMKLLNSIVDGFAPILTQEEFAAVVGDDTLSREGHGALILGRRGEGASDSESNTDTASDKKRPYYGRGRGEKDTTAMNKIMKTYLPPDDLKPEEVEDDLALIRSLKT</sequence>
<reference evidence="2" key="1">
    <citation type="journal article" date="2014" name="Genome Announc.">
        <title>Genome sequence of the yeast Cyberlindnera fabianii (Hansenula fabianii).</title>
        <authorList>
            <person name="Freel K.C."/>
            <person name="Sarilar V."/>
            <person name="Neuveglise C."/>
            <person name="Devillers H."/>
            <person name="Friedrich A."/>
            <person name="Schacherer J."/>
        </authorList>
    </citation>
    <scope>NUCLEOTIDE SEQUENCE</scope>
    <source>
        <strain evidence="2">YJS4271</strain>
    </source>
</reference>
<dbReference type="EMBL" id="LK052887">
    <property type="protein sequence ID" value="CDR38439.1"/>
    <property type="molecule type" value="Genomic_DNA"/>
</dbReference>
<feature type="region of interest" description="Disordered" evidence="1">
    <location>
        <begin position="403"/>
        <end position="435"/>
    </location>
</feature>
<name>A0A061AUQ6_CYBFA</name>
<proteinExistence type="predicted"/>
<evidence type="ECO:0000256" key="1">
    <source>
        <dbReference type="SAM" id="MobiDB-lite"/>
    </source>
</evidence>
<accession>A0A061AUQ6</accession>
<feature type="compositionally biased region" description="Low complexity" evidence="1">
    <location>
        <begin position="295"/>
        <end position="318"/>
    </location>
</feature>
<dbReference type="VEuPathDB" id="FungiDB:BON22_4097"/>
<feature type="compositionally biased region" description="Basic residues" evidence="1">
    <location>
        <begin position="324"/>
        <end position="333"/>
    </location>
</feature>
<feature type="region of interest" description="Disordered" evidence="1">
    <location>
        <begin position="270"/>
        <end position="360"/>
    </location>
</feature>
<dbReference type="AlphaFoldDB" id="A0A061AUQ6"/>
<feature type="compositionally biased region" description="Basic and acidic residues" evidence="1">
    <location>
        <begin position="41"/>
        <end position="61"/>
    </location>
</feature>
<organism evidence="2">
    <name type="scientific">Cyberlindnera fabianii</name>
    <name type="common">Yeast</name>
    <name type="synonym">Hansenula fabianii</name>
    <dbReference type="NCBI Taxonomy" id="36022"/>
    <lineage>
        <taxon>Eukaryota</taxon>
        <taxon>Fungi</taxon>
        <taxon>Dikarya</taxon>
        <taxon>Ascomycota</taxon>
        <taxon>Saccharomycotina</taxon>
        <taxon>Saccharomycetes</taxon>
        <taxon>Phaffomycetales</taxon>
        <taxon>Phaffomycetaceae</taxon>
        <taxon>Cyberlindnera</taxon>
    </lineage>
</organism>
<feature type="compositionally biased region" description="Low complexity" evidence="1">
    <location>
        <begin position="351"/>
        <end position="360"/>
    </location>
</feature>
<gene>
    <name evidence="2" type="ORF">CYFA0S_02e01684g</name>
</gene>
<dbReference type="OrthoDB" id="4082517at2759"/>
<feature type="compositionally biased region" description="Gly residues" evidence="1">
    <location>
        <begin position="334"/>
        <end position="345"/>
    </location>
</feature>
<evidence type="ECO:0000313" key="2">
    <source>
        <dbReference type="EMBL" id="CDR38439.1"/>
    </source>
</evidence>
<feature type="region of interest" description="Disordered" evidence="1">
    <location>
        <begin position="28"/>
        <end position="68"/>
    </location>
</feature>
<protein>
    <submittedName>
        <fullName evidence="2">CYFA0S02e01684g1_1</fullName>
    </submittedName>
</protein>